<keyword evidence="4" id="KW-1133">Transmembrane helix</keyword>
<sequence length="97" mass="10073">MVYLRADGTVVEKRSMWRLSIVPDFLWGVVDFFWLFVSTLINPQSEHNSLRPKRSSGGATGRGGGGGRPGGSGGGARKVKGLKDCSSSSMSAAGAGG</sequence>
<reference evidence="7 8" key="1">
    <citation type="submission" date="2024-03" db="EMBL/GenBank/DDBJ databases">
        <title>Aureococcus anophagefferens CCMP1851 and Kratosvirus quantuckense: Draft genome of a second virus-susceptible host strain in the model system.</title>
        <authorList>
            <person name="Chase E."/>
            <person name="Truchon A.R."/>
            <person name="Schepens W."/>
            <person name="Wilhelm S.W."/>
        </authorList>
    </citation>
    <scope>NUCLEOTIDE SEQUENCE [LARGE SCALE GENOMIC DNA]</scope>
    <source>
        <strain evidence="7 8">CCMP1851</strain>
    </source>
</reference>
<evidence type="ECO:0000256" key="6">
    <source>
        <dbReference type="SAM" id="MobiDB-lite"/>
    </source>
</evidence>
<keyword evidence="8" id="KW-1185">Reference proteome</keyword>
<dbReference type="EMBL" id="JBBJCI010000034">
    <property type="protein sequence ID" value="KAK7253836.1"/>
    <property type="molecule type" value="Genomic_DNA"/>
</dbReference>
<keyword evidence="3" id="KW-0712">Selenocysteine</keyword>
<gene>
    <name evidence="7" type="ORF">SO694_00002731</name>
</gene>
<organism evidence="7 8">
    <name type="scientific">Aureococcus anophagefferens</name>
    <name type="common">Harmful bloom alga</name>
    <dbReference type="NCBI Taxonomy" id="44056"/>
    <lineage>
        <taxon>Eukaryota</taxon>
        <taxon>Sar</taxon>
        <taxon>Stramenopiles</taxon>
        <taxon>Ochrophyta</taxon>
        <taxon>Pelagophyceae</taxon>
        <taxon>Pelagomonadales</taxon>
        <taxon>Pelagomonadaceae</taxon>
        <taxon>Aureococcus</taxon>
    </lineage>
</organism>
<dbReference type="PANTHER" id="PTHR16875:SF0">
    <property type="entry name" value="SELENOPROTEIN K"/>
    <property type="match status" value="1"/>
</dbReference>
<keyword evidence="5" id="KW-0472">Membrane</keyword>
<name>A0ABR1GCN1_AURAN</name>
<evidence type="ECO:0000256" key="4">
    <source>
        <dbReference type="ARBA" id="ARBA00022989"/>
    </source>
</evidence>
<dbReference type="InterPro" id="IPR024491">
    <property type="entry name" value="Se_SelK/SelG"/>
</dbReference>
<protein>
    <recommendedName>
        <fullName evidence="9">Selenoprotein K</fullName>
    </recommendedName>
</protein>
<dbReference type="Pfam" id="PF10961">
    <property type="entry name" value="SelK_SelG"/>
    <property type="match status" value="1"/>
</dbReference>
<dbReference type="PANTHER" id="PTHR16875">
    <property type="entry name" value="SELENOPROTEIN K"/>
    <property type="match status" value="1"/>
</dbReference>
<evidence type="ECO:0000313" key="7">
    <source>
        <dbReference type="EMBL" id="KAK7253836.1"/>
    </source>
</evidence>
<feature type="compositionally biased region" description="Low complexity" evidence="6">
    <location>
        <begin position="86"/>
        <end position="97"/>
    </location>
</feature>
<evidence type="ECO:0000313" key="8">
    <source>
        <dbReference type="Proteomes" id="UP001363151"/>
    </source>
</evidence>
<evidence type="ECO:0000256" key="2">
    <source>
        <dbReference type="ARBA" id="ARBA00022692"/>
    </source>
</evidence>
<dbReference type="Proteomes" id="UP001363151">
    <property type="component" value="Unassembled WGS sequence"/>
</dbReference>
<comment type="subcellular location">
    <subcellularLocation>
        <location evidence="1">Membrane</location>
        <topology evidence="1">Single-pass membrane protein</topology>
    </subcellularLocation>
</comment>
<accession>A0ABR1GCN1</accession>
<comment type="caution">
    <text evidence="7">The sequence shown here is derived from an EMBL/GenBank/DDBJ whole genome shotgun (WGS) entry which is preliminary data.</text>
</comment>
<feature type="region of interest" description="Disordered" evidence="6">
    <location>
        <begin position="44"/>
        <end position="97"/>
    </location>
</feature>
<keyword evidence="2" id="KW-0812">Transmembrane</keyword>
<proteinExistence type="predicted"/>
<evidence type="ECO:0000256" key="1">
    <source>
        <dbReference type="ARBA" id="ARBA00004167"/>
    </source>
</evidence>
<evidence type="ECO:0008006" key="9">
    <source>
        <dbReference type="Google" id="ProtNLM"/>
    </source>
</evidence>
<feature type="compositionally biased region" description="Gly residues" evidence="6">
    <location>
        <begin position="58"/>
        <end position="76"/>
    </location>
</feature>
<evidence type="ECO:0000256" key="5">
    <source>
        <dbReference type="ARBA" id="ARBA00023136"/>
    </source>
</evidence>
<evidence type="ECO:0000256" key="3">
    <source>
        <dbReference type="ARBA" id="ARBA00022933"/>
    </source>
</evidence>